<comment type="caution">
    <text evidence="2">The sequence shown here is derived from an EMBL/GenBank/DDBJ whole genome shotgun (WGS) entry which is preliminary data.</text>
</comment>
<gene>
    <name evidence="2" type="ORF">H5411_45605</name>
</gene>
<evidence type="ECO:0000256" key="1">
    <source>
        <dbReference type="SAM" id="MobiDB-lite"/>
    </source>
</evidence>
<feature type="compositionally biased region" description="Basic and acidic residues" evidence="1">
    <location>
        <begin position="1"/>
        <end position="10"/>
    </location>
</feature>
<protein>
    <submittedName>
        <fullName evidence="2">Uncharacterized protein</fullName>
    </submittedName>
</protein>
<proteinExistence type="predicted"/>
<name>A0A8E1WA68_9PSEU</name>
<sequence length="114" mass="12504">MTSVQDRDEVGPQFVRVSPGPVTNPLSNETQAQITVVGENATTDRHIRKLTIPDDHLERAFDITPRSAFELGEVIQGGNQALRIQGALDLDGCVHAAWDDQCSAVSQDAMRRHL</sequence>
<dbReference type="EMBL" id="JACJHR010000172">
    <property type="protein sequence ID" value="MBB2506368.1"/>
    <property type="molecule type" value="Genomic_DNA"/>
</dbReference>
<evidence type="ECO:0000313" key="2">
    <source>
        <dbReference type="EMBL" id="MBB2506368.1"/>
    </source>
</evidence>
<organism evidence="2 3">
    <name type="scientific">Amycolatopsis echigonensis</name>
    <dbReference type="NCBI Taxonomy" id="2576905"/>
    <lineage>
        <taxon>Bacteria</taxon>
        <taxon>Bacillati</taxon>
        <taxon>Actinomycetota</taxon>
        <taxon>Actinomycetes</taxon>
        <taxon>Pseudonocardiales</taxon>
        <taxon>Pseudonocardiaceae</taxon>
        <taxon>Amycolatopsis</taxon>
    </lineage>
</organism>
<accession>A0A8E1WA68</accession>
<dbReference type="Proteomes" id="UP000550260">
    <property type="component" value="Unassembled WGS sequence"/>
</dbReference>
<feature type="region of interest" description="Disordered" evidence="1">
    <location>
        <begin position="1"/>
        <end position="27"/>
    </location>
</feature>
<dbReference type="AlphaFoldDB" id="A0A8E1WA68"/>
<evidence type="ECO:0000313" key="3">
    <source>
        <dbReference type="Proteomes" id="UP000550260"/>
    </source>
</evidence>
<dbReference type="RefSeq" id="WP_146240090.1">
    <property type="nucleotide sequence ID" value="NZ_JACJHR010000172.1"/>
</dbReference>
<reference evidence="2 3" key="1">
    <citation type="submission" date="2020-08" db="EMBL/GenBank/DDBJ databases">
        <title>Amycolatopsis echigonensis JCM 21831.</title>
        <authorList>
            <person name="Tedsree N."/>
            <person name="Kuncharoen N."/>
            <person name="Likhitwitayawuid K."/>
            <person name="Tanasupawat S."/>
        </authorList>
    </citation>
    <scope>NUCLEOTIDE SEQUENCE [LARGE SCALE GENOMIC DNA]</scope>
    <source>
        <strain evidence="2 3">JCM 21831</strain>
    </source>
</reference>